<dbReference type="CDD" id="cd20613">
    <property type="entry name" value="CYP46A1-like"/>
    <property type="match status" value="1"/>
</dbReference>
<dbReference type="EMBL" id="JARBDR010000793">
    <property type="protein sequence ID" value="KAJ8307248.1"/>
    <property type="molecule type" value="Genomic_DNA"/>
</dbReference>
<feature type="transmembrane region" description="Helical" evidence="2">
    <location>
        <begin position="6"/>
        <end position="28"/>
    </location>
</feature>
<gene>
    <name evidence="3" type="ORF">KUTeg_015332</name>
</gene>
<dbReference type="PRINTS" id="PR00385">
    <property type="entry name" value="P450"/>
</dbReference>
<evidence type="ECO:0000313" key="4">
    <source>
        <dbReference type="Proteomes" id="UP001217089"/>
    </source>
</evidence>
<evidence type="ECO:0008006" key="5">
    <source>
        <dbReference type="Google" id="ProtNLM"/>
    </source>
</evidence>
<dbReference type="InterPro" id="IPR002401">
    <property type="entry name" value="Cyt_P450_E_grp-I"/>
</dbReference>
<dbReference type="InterPro" id="IPR001128">
    <property type="entry name" value="Cyt_P450"/>
</dbReference>
<dbReference type="PANTHER" id="PTHR24293:SF0">
    <property type="entry name" value="CYP46A1 PROTEIN-RELATED"/>
    <property type="match status" value="1"/>
</dbReference>
<evidence type="ECO:0000256" key="2">
    <source>
        <dbReference type="SAM" id="Phobius"/>
    </source>
</evidence>
<keyword evidence="2" id="KW-0472">Membrane</keyword>
<dbReference type="InterPro" id="IPR036396">
    <property type="entry name" value="Cyt_P450_sf"/>
</dbReference>
<dbReference type="PANTHER" id="PTHR24293">
    <property type="entry name" value="CYTOCHROME P450 FAMILY 46 SUBFAMILY A"/>
    <property type="match status" value="1"/>
</dbReference>
<dbReference type="Pfam" id="PF00067">
    <property type="entry name" value="p450"/>
    <property type="match status" value="2"/>
</dbReference>
<evidence type="ECO:0000256" key="1">
    <source>
        <dbReference type="ARBA" id="ARBA00010617"/>
    </source>
</evidence>
<sequence>MEVTALFQILGILIATVVLLIAAILIWLHLERKKYDHVPGPPMESWLGNISGMIKMREEDKYFSEYILQNCQKYGGIFRMHFLHTTLIAVADPDAVKELLITGHYPKPKIYHKTFYSVAGQSYLKNMVPEINTCTDIFMSRLTDVSDGKSKIRMSTEFNHITLDVLCKIGFGMEINSVSQPDNPFTNAIIKTFEGASYFQTNPMEIWKYAREVRKVVQFLRNFGKKTIHEREEAVKRGDYIPDDILTLIMKYKEDDPDVDFEDLLDEFVTFFAAGQETTSQLLSFMMFTLGKNPESFKKLQAEIDDIIGNKSVISFEDIGKLKYLDMVIKETLRLYPPVPGTSRIITKDLTIGGYKFPAGTNFLISSYALHHNEKYFDNPSEFRPERFSDDAEERVNTYTYLPFVIGPRSCIGKHFAEIEAKIVMTKFMQRFEFKLDKNQSFGVVDAITVKPKDGAMCYLRVRA</sequence>
<dbReference type="PRINTS" id="PR00463">
    <property type="entry name" value="EP450I"/>
</dbReference>
<dbReference type="InterPro" id="IPR039983">
    <property type="entry name" value="CYP46A1"/>
</dbReference>
<organism evidence="3 4">
    <name type="scientific">Tegillarca granosa</name>
    <name type="common">Malaysian cockle</name>
    <name type="synonym">Anadara granosa</name>
    <dbReference type="NCBI Taxonomy" id="220873"/>
    <lineage>
        <taxon>Eukaryota</taxon>
        <taxon>Metazoa</taxon>
        <taxon>Spiralia</taxon>
        <taxon>Lophotrochozoa</taxon>
        <taxon>Mollusca</taxon>
        <taxon>Bivalvia</taxon>
        <taxon>Autobranchia</taxon>
        <taxon>Pteriomorphia</taxon>
        <taxon>Arcoida</taxon>
        <taxon>Arcoidea</taxon>
        <taxon>Arcidae</taxon>
        <taxon>Tegillarca</taxon>
    </lineage>
</organism>
<name>A0ABQ9EPU5_TEGGR</name>
<dbReference type="Gene3D" id="1.10.630.10">
    <property type="entry name" value="Cytochrome P450"/>
    <property type="match status" value="1"/>
</dbReference>
<comment type="similarity">
    <text evidence="1">Belongs to the cytochrome P450 family.</text>
</comment>
<keyword evidence="4" id="KW-1185">Reference proteome</keyword>
<accession>A0ABQ9EPU5</accession>
<comment type="caution">
    <text evidence="3">The sequence shown here is derived from an EMBL/GenBank/DDBJ whole genome shotgun (WGS) entry which is preliminary data.</text>
</comment>
<protein>
    <recommendedName>
        <fullName evidence="5">Cytochrome P450</fullName>
    </recommendedName>
</protein>
<keyword evidence="2" id="KW-0812">Transmembrane</keyword>
<evidence type="ECO:0000313" key="3">
    <source>
        <dbReference type="EMBL" id="KAJ8307248.1"/>
    </source>
</evidence>
<keyword evidence="2" id="KW-1133">Transmembrane helix</keyword>
<dbReference type="SUPFAM" id="SSF48264">
    <property type="entry name" value="Cytochrome P450"/>
    <property type="match status" value="1"/>
</dbReference>
<reference evidence="3 4" key="1">
    <citation type="submission" date="2022-12" db="EMBL/GenBank/DDBJ databases">
        <title>Chromosome-level genome of Tegillarca granosa.</title>
        <authorList>
            <person name="Kim J."/>
        </authorList>
    </citation>
    <scope>NUCLEOTIDE SEQUENCE [LARGE SCALE GENOMIC DNA]</scope>
    <source>
        <strain evidence="3">Teg-2019</strain>
        <tissue evidence="3">Adductor muscle</tissue>
    </source>
</reference>
<dbReference type="Proteomes" id="UP001217089">
    <property type="component" value="Unassembled WGS sequence"/>
</dbReference>
<proteinExistence type="inferred from homology"/>